<accession>L0DPU9</accession>
<dbReference type="InterPro" id="IPR001610">
    <property type="entry name" value="PAC"/>
</dbReference>
<feature type="modified residue" description="4-aspartylphosphate" evidence="6">
    <location>
        <position position="925"/>
    </location>
</feature>
<keyword evidence="12" id="KW-1185">Reference proteome</keyword>
<evidence type="ECO:0000259" key="9">
    <source>
        <dbReference type="PROSITE" id="PS50110"/>
    </source>
</evidence>
<evidence type="ECO:0000313" key="11">
    <source>
        <dbReference type="EMBL" id="AGA31384.1"/>
    </source>
</evidence>
<evidence type="ECO:0000256" key="4">
    <source>
        <dbReference type="ARBA" id="ARBA00022679"/>
    </source>
</evidence>
<organism evidence="11 12">
    <name type="scientific">Singulisphaera acidiphila (strain ATCC BAA-1392 / DSM 18658 / VKM B-2454 / MOB10)</name>
    <dbReference type="NCBI Taxonomy" id="886293"/>
    <lineage>
        <taxon>Bacteria</taxon>
        <taxon>Pseudomonadati</taxon>
        <taxon>Planctomycetota</taxon>
        <taxon>Planctomycetia</taxon>
        <taxon>Isosphaerales</taxon>
        <taxon>Isosphaeraceae</taxon>
        <taxon>Singulisphaera</taxon>
    </lineage>
</organism>
<comment type="catalytic activity">
    <reaction evidence="1">
        <text>ATP + protein L-histidine = ADP + protein N-phospho-L-histidine.</text>
        <dbReference type="EC" id="2.7.13.3"/>
    </reaction>
</comment>
<dbReference type="SMART" id="SM00086">
    <property type="entry name" value="PAC"/>
    <property type="match status" value="2"/>
</dbReference>
<dbReference type="KEGG" id="saci:Sinac_7345"/>
<dbReference type="Pfam" id="PF13185">
    <property type="entry name" value="GAF_2"/>
    <property type="match status" value="1"/>
</dbReference>
<protein>
    <recommendedName>
        <fullName evidence="2">histidine kinase</fullName>
        <ecNumber evidence="2">2.7.13.3</ecNumber>
    </recommendedName>
</protein>
<dbReference type="InterPro" id="IPR001789">
    <property type="entry name" value="Sig_transdc_resp-reg_receiver"/>
</dbReference>
<proteinExistence type="predicted"/>
<dbReference type="Pfam" id="PF08448">
    <property type="entry name" value="PAS_4"/>
    <property type="match status" value="1"/>
</dbReference>
<dbReference type="PROSITE" id="PS50110">
    <property type="entry name" value="RESPONSE_REGULATORY"/>
    <property type="match status" value="1"/>
</dbReference>
<dbReference type="SMART" id="SM00448">
    <property type="entry name" value="REC"/>
    <property type="match status" value="1"/>
</dbReference>
<dbReference type="STRING" id="886293.Sinac_7345"/>
<evidence type="ECO:0000256" key="1">
    <source>
        <dbReference type="ARBA" id="ARBA00000085"/>
    </source>
</evidence>
<dbReference type="eggNOG" id="COG2205">
    <property type="taxonomic scope" value="Bacteria"/>
</dbReference>
<dbReference type="InterPro" id="IPR003661">
    <property type="entry name" value="HisK_dim/P_dom"/>
</dbReference>
<dbReference type="Pfam" id="PF02518">
    <property type="entry name" value="HATPase_c"/>
    <property type="match status" value="1"/>
</dbReference>
<dbReference type="GO" id="GO:0005886">
    <property type="term" value="C:plasma membrane"/>
    <property type="evidence" value="ECO:0007669"/>
    <property type="project" value="TreeGrafter"/>
</dbReference>
<gene>
    <name evidence="11" type="ordered locus">Sinac_7345</name>
</gene>
<dbReference type="InterPro" id="IPR003018">
    <property type="entry name" value="GAF"/>
</dbReference>
<name>L0DPU9_SINAD</name>
<dbReference type="Gene3D" id="1.10.287.130">
    <property type="match status" value="1"/>
</dbReference>
<dbReference type="CDD" id="cd17580">
    <property type="entry name" value="REC_2_DhkD-like"/>
    <property type="match status" value="1"/>
</dbReference>
<feature type="domain" description="Response regulatory" evidence="9">
    <location>
        <begin position="876"/>
        <end position="992"/>
    </location>
</feature>
<dbReference type="SUPFAM" id="SSF55874">
    <property type="entry name" value="ATPase domain of HSP90 chaperone/DNA topoisomerase II/histidine kinase"/>
    <property type="match status" value="1"/>
</dbReference>
<dbReference type="InterPro" id="IPR036097">
    <property type="entry name" value="HisK_dim/P_sf"/>
</dbReference>
<evidence type="ECO:0000256" key="7">
    <source>
        <dbReference type="SAM" id="Coils"/>
    </source>
</evidence>
<dbReference type="InterPro" id="IPR011006">
    <property type="entry name" value="CheY-like_superfamily"/>
</dbReference>
<dbReference type="GO" id="GO:0000155">
    <property type="term" value="F:phosphorelay sensor kinase activity"/>
    <property type="evidence" value="ECO:0007669"/>
    <property type="project" value="InterPro"/>
</dbReference>
<evidence type="ECO:0000256" key="3">
    <source>
        <dbReference type="ARBA" id="ARBA00022553"/>
    </source>
</evidence>
<evidence type="ECO:0000256" key="2">
    <source>
        <dbReference type="ARBA" id="ARBA00012438"/>
    </source>
</evidence>
<evidence type="ECO:0000313" key="12">
    <source>
        <dbReference type="Proteomes" id="UP000010798"/>
    </source>
</evidence>
<dbReference type="InterPro" id="IPR000700">
    <property type="entry name" value="PAS-assoc_C"/>
</dbReference>
<dbReference type="Proteomes" id="UP000010798">
    <property type="component" value="Chromosome"/>
</dbReference>
<dbReference type="RefSeq" id="WP_015250453.1">
    <property type="nucleotide sequence ID" value="NZ_JH621479.1"/>
</dbReference>
<keyword evidence="4" id="KW-0808">Transferase</keyword>
<dbReference type="Gene3D" id="3.40.50.2300">
    <property type="match status" value="1"/>
</dbReference>
<dbReference type="PANTHER" id="PTHR43047">
    <property type="entry name" value="TWO-COMPONENT HISTIDINE PROTEIN KINASE"/>
    <property type="match status" value="1"/>
</dbReference>
<reference evidence="11 12" key="1">
    <citation type="submission" date="2012-02" db="EMBL/GenBank/DDBJ databases">
        <title>Complete sequence of chromosome of Singulisphaera acidiphila DSM 18658.</title>
        <authorList>
            <consortium name="US DOE Joint Genome Institute (JGI-PGF)"/>
            <person name="Lucas S."/>
            <person name="Copeland A."/>
            <person name="Lapidus A."/>
            <person name="Glavina del Rio T."/>
            <person name="Dalin E."/>
            <person name="Tice H."/>
            <person name="Bruce D."/>
            <person name="Goodwin L."/>
            <person name="Pitluck S."/>
            <person name="Peters L."/>
            <person name="Ovchinnikova G."/>
            <person name="Chertkov O."/>
            <person name="Kyrpides N."/>
            <person name="Mavromatis K."/>
            <person name="Ivanova N."/>
            <person name="Brettin T."/>
            <person name="Detter J.C."/>
            <person name="Han C."/>
            <person name="Larimer F."/>
            <person name="Land M."/>
            <person name="Hauser L."/>
            <person name="Markowitz V."/>
            <person name="Cheng J.-F."/>
            <person name="Hugenholtz P."/>
            <person name="Woyke T."/>
            <person name="Wu D."/>
            <person name="Tindall B."/>
            <person name="Pomrenke H."/>
            <person name="Brambilla E."/>
            <person name="Klenk H.-P."/>
            <person name="Eisen J.A."/>
        </authorList>
    </citation>
    <scope>NUCLEOTIDE SEQUENCE [LARGE SCALE GENOMIC DNA]</scope>
    <source>
        <strain evidence="12">ATCC BAA-1392 / DSM 18658 / VKM B-2454 / MOB10</strain>
    </source>
</reference>
<dbReference type="InterPro" id="IPR000014">
    <property type="entry name" value="PAS"/>
</dbReference>
<dbReference type="SUPFAM" id="SSF52172">
    <property type="entry name" value="CheY-like"/>
    <property type="match status" value="1"/>
</dbReference>
<dbReference type="Gene3D" id="2.10.70.100">
    <property type="match status" value="1"/>
</dbReference>
<sequence>MLKMADGLWWVPTILKSIADAVIVGGVDGCVTFMNPAAETLTGRTLEWAEGKCISEVFPLFDEETGRDVEPPQPIAAWELQSVDLPKRLLLRTKLGTLIPIEQTTSPIEENGIILGTVVVFRDVSEQRRHEESLRRRNERLQILSDATGKLLSNDHPEAMVTRLFETVSRHLGLDAYFHFMVNPEADGLQLDSCTGISEAEAQGIKSLHFGEAVCGTVALLKKPIVATDIQNSTDEKVQVAKSFGLRAYACNPLMAGDRLIGTLSFATRNRDRFSDDELEFLEAVCHSVALAKERQRLMNEERERADRHERSAQALIQSEYELRYALEVGRLGSWHVDFPSKEVRCSARCKADFGRGADDPFTYNDFLDCLHADDRKTVIERIEQAFATGVDYEAEYRVYWPDGSLHWISARGRPIDHPNEPTLGLVGLTLDITDRKRNEALLEQQKHILELVVLDSSLSEVLDALCRMIEKQFEAEEMHASILLLDPDGVHLGYGVAPTLPKAYSEAIVGLAIGPTVGSCGTAAFLKKPVYVSDIANDPLWTDFAELALAHGLRACWSHPILSSNDTVLGTVAMYYRHPRQPRANDLQLIDIVTRMATIAIERKQFENELHQRNAQLIDADRRKNEFLAMLAHELRNPLSSIGNAAQLLREDQSGEHRDWANEVLDRQVKHLARLIDDLLDVSRLTHGKIELQRQTIDASIVLDQAVEAVRPTIEQRGQKLTISASREPLPVHADPLRLEQIITNLLTNAAKYTPEGGRIAVAAARLDETIVLSVKDNGVGISPERIPQMFELFTQGDRTLARSEGGLGIGLTIVKTLVEMHGGTVTAASNGPGQGSTFRVTLPAASPEIQSARTPGATKTMTATGTDRNRQGRRLLVVDDNEDTVRSMARLLRLKGHEVATATTGVEAVERVGDFRPEIVLLDIGLPGMDGYQVAQKLRAEKGHEDLLIIAISGYGQDEDRRRTASAGFDHHLVKPIDHDALLTLIGRSCERNPTR</sequence>
<dbReference type="EMBL" id="CP003364">
    <property type="protein sequence ID" value="AGA31384.1"/>
    <property type="molecule type" value="Genomic_DNA"/>
</dbReference>
<feature type="domain" description="PAC" evidence="10">
    <location>
        <begin position="393"/>
        <end position="445"/>
    </location>
</feature>
<dbReference type="OrthoDB" id="3272385at2"/>
<dbReference type="CDD" id="cd00075">
    <property type="entry name" value="HATPase"/>
    <property type="match status" value="1"/>
</dbReference>
<dbReference type="Pfam" id="PF08447">
    <property type="entry name" value="PAS_3"/>
    <property type="match status" value="1"/>
</dbReference>
<dbReference type="Gene3D" id="3.30.450.20">
    <property type="entry name" value="PAS domain"/>
    <property type="match status" value="2"/>
</dbReference>
<dbReference type="SMART" id="SM00091">
    <property type="entry name" value="PAS"/>
    <property type="match status" value="2"/>
</dbReference>
<dbReference type="SMART" id="SM00065">
    <property type="entry name" value="GAF"/>
    <property type="match status" value="2"/>
</dbReference>
<dbReference type="AlphaFoldDB" id="L0DPU9"/>
<dbReference type="SUPFAM" id="SSF55785">
    <property type="entry name" value="PYP-like sensor domain (PAS domain)"/>
    <property type="match status" value="2"/>
</dbReference>
<dbReference type="Pfam" id="PF00512">
    <property type="entry name" value="HisKA"/>
    <property type="match status" value="1"/>
</dbReference>
<dbReference type="SUPFAM" id="SSF55781">
    <property type="entry name" value="GAF domain-like"/>
    <property type="match status" value="2"/>
</dbReference>
<feature type="domain" description="PAC" evidence="10">
    <location>
        <begin position="83"/>
        <end position="136"/>
    </location>
</feature>
<evidence type="ECO:0000259" key="10">
    <source>
        <dbReference type="PROSITE" id="PS50113"/>
    </source>
</evidence>
<dbReference type="InterPro" id="IPR013655">
    <property type="entry name" value="PAS_fold_3"/>
</dbReference>
<dbReference type="SUPFAM" id="SSF47384">
    <property type="entry name" value="Homodimeric domain of signal transducing histidine kinase"/>
    <property type="match status" value="1"/>
</dbReference>
<dbReference type="InterPro" id="IPR029016">
    <property type="entry name" value="GAF-like_dom_sf"/>
</dbReference>
<evidence type="ECO:0000256" key="6">
    <source>
        <dbReference type="PROSITE-ProRule" id="PRU00169"/>
    </source>
</evidence>
<dbReference type="eggNOG" id="COG2202">
    <property type="taxonomic scope" value="Bacteria"/>
</dbReference>
<dbReference type="InterPro" id="IPR005467">
    <property type="entry name" value="His_kinase_dom"/>
</dbReference>
<evidence type="ECO:0000256" key="5">
    <source>
        <dbReference type="ARBA" id="ARBA00022777"/>
    </source>
</evidence>
<dbReference type="InterPro" id="IPR004358">
    <property type="entry name" value="Sig_transdc_His_kin-like_C"/>
</dbReference>
<keyword evidence="5" id="KW-0418">Kinase</keyword>
<feature type="domain" description="Histidine kinase" evidence="8">
    <location>
        <begin position="631"/>
        <end position="848"/>
    </location>
</feature>
<dbReference type="CDD" id="cd00130">
    <property type="entry name" value="PAS"/>
    <property type="match status" value="2"/>
</dbReference>
<feature type="coiled-coil region" evidence="7">
    <location>
        <begin position="292"/>
        <end position="319"/>
    </location>
</feature>
<dbReference type="InterPro" id="IPR035965">
    <property type="entry name" value="PAS-like_dom_sf"/>
</dbReference>
<dbReference type="EC" id="2.7.13.3" evidence="2"/>
<dbReference type="FunFam" id="3.30.565.10:FF:000006">
    <property type="entry name" value="Sensor histidine kinase WalK"/>
    <property type="match status" value="1"/>
</dbReference>
<dbReference type="GO" id="GO:0009927">
    <property type="term" value="F:histidine phosphotransfer kinase activity"/>
    <property type="evidence" value="ECO:0007669"/>
    <property type="project" value="TreeGrafter"/>
</dbReference>
<dbReference type="InterPro" id="IPR013656">
    <property type="entry name" value="PAS_4"/>
</dbReference>
<dbReference type="eggNOG" id="COG5002">
    <property type="taxonomic scope" value="Bacteria"/>
</dbReference>
<dbReference type="PRINTS" id="PR00344">
    <property type="entry name" value="BCTRLSENSOR"/>
</dbReference>
<dbReference type="Pfam" id="PF01590">
    <property type="entry name" value="GAF"/>
    <property type="match status" value="1"/>
</dbReference>
<dbReference type="InterPro" id="IPR003594">
    <property type="entry name" value="HATPase_dom"/>
</dbReference>
<dbReference type="NCBIfam" id="TIGR00229">
    <property type="entry name" value="sensory_box"/>
    <property type="match status" value="2"/>
</dbReference>
<dbReference type="PROSITE" id="PS50109">
    <property type="entry name" value="HIS_KIN"/>
    <property type="match status" value="1"/>
</dbReference>
<dbReference type="Gene3D" id="3.30.450.40">
    <property type="match status" value="2"/>
</dbReference>
<dbReference type="SMART" id="SM00388">
    <property type="entry name" value="HisKA"/>
    <property type="match status" value="1"/>
</dbReference>
<dbReference type="PROSITE" id="PS50113">
    <property type="entry name" value="PAC"/>
    <property type="match status" value="2"/>
</dbReference>
<dbReference type="HOGENOM" id="CLU_000445_114_15_0"/>
<keyword evidence="7" id="KW-0175">Coiled coil</keyword>
<dbReference type="PANTHER" id="PTHR43047:SF72">
    <property type="entry name" value="OSMOSENSING HISTIDINE PROTEIN KINASE SLN1"/>
    <property type="match status" value="1"/>
</dbReference>
<dbReference type="InterPro" id="IPR036890">
    <property type="entry name" value="HATPase_C_sf"/>
</dbReference>
<keyword evidence="3 6" id="KW-0597">Phosphoprotein</keyword>
<dbReference type="SMART" id="SM00387">
    <property type="entry name" value="HATPase_c"/>
    <property type="match status" value="1"/>
</dbReference>
<dbReference type="Gene3D" id="3.30.565.10">
    <property type="entry name" value="Histidine kinase-like ATPase, C-terminal domain"/>
    <property type="match status" value="1"/>
</dbReference>
<evidence type="ECO:0000259" key="8">
    <source>
        <dbReference type="PROSITE" id="PS50109"/>
    </source>
</evidence>
<dbReference type="eggNOG" id="COG2203">
    <property type="taxonomic scope" value="Bacteria"/>
</dbReference>
<dbReference type="Pfam" id="PF00072">
    <property type="entry name" value="Response_reg"/>
    <property type="match status" value="1"/>
</dbReference>
<dbReference type="CDD" id="cd00082">
    <property type="entry name" value="HisKA"/>
    <property type="match status" value="1"/>
</dbReference>
<dbReference type="eggNOG" id="COG0784">
    <property type="taxonomic scope" value="Bacteria"/>
</dbReference>